<proteinExistence type="predicted"/>
<comment type="subcellular location">
    <subcellularLocation>
        <location evidence="1">Nucleus</location>
    </subcellularLocation>
</comment>
<keyword evidence="7" id="KW-1185">Reference proteome</keyword>
<evidence type="ECO:0000313" key="7">
    <source>
        <dbReference type="Proteomes" id="UP001162162"/>
    </source>
</evidence>
<dbReference type="SMART" id="SM00674">
    <property type="entry name" value="CENPB"/>
    <property type="match status" value="1"/>
</dbReference>
<dbReference type="PROSITE" id="PS51253">
    <property type="entry name" value="HTH_CENPB"/>
    <property type="match status" value="1"/>
</dbReference>
<evidence type="ECO:0000313" key="6">
    <source>
        <dbReference type="EMBL" id="KAJ8953396.1"/>
    </source>
</evidence>
<dbReference type="GO" id="GO:0005634">
    <property type="term" value="C:nucleus"/>
    <property type="evidence" value="ECO:0007669"/>
    <property type="project" value="UniProtKB-SubCell"/>
</dbReference>
<dbReference type="Pfam" id="PF03184">
    <property type="entry name" value="DDE_1"/>
    <property type="match status" value="1"/>
</dbReference>
<dbReference type="Pfam" id="PF03221">
    <property type="entry name" value="HTH_Tnp_Tc5"/>
    <property type="match status" value="1"/>
</dbReference>
<dbReference type="SUPFAM" id="SSF46689">
    <property type="entry name" value="Homeodomain-like"/>
    <property type="match status" value="1"/>
</dbReference>
<dbReference type="InterPro" id="IPR011011">
    <property type="entry name" value="Znf_FYVE_PHD"/>
</dbReference>
<name>A0AAV8YR33_9CUCU</name>
<dbReference type="PANTHER" id="PTHR19303:SF74">
    <property type="entry name" value="POGO TRANSPOSABLE ELEMENT WITH KRAB DOMAIN"/>
    <property type="match status" value="1"/>
</dbReference>
<keyword evidence="2" id="KW-0238">DNA-binding</keyword>
<organism evidence="6 7">
    <name type="scientific">Aromia moschata</name>
    <dbReference type="NCBI Taxonomy" id="1265417"/>
    <lineage>
        <taxon>Eukaryota</taxon>
        <taxon>Metazoa</taxon>
        <taxon>Ecdysozoa</taxon>
        <taxon>Arthropoda</taxon>
        <taxon>Hexapoda</taxon>
        <taxon>Insecta</taxon>
        <taxon>Pterygota</taxon>
        <taxon>Neoptera</taxon>
        <taxon>Endopterygota</taxon>
        <taxon>Coleoptera</taxon>
        <taxon>Polyphaga</taxon>
        <taxon>Cucujiformia</taxon>
        <taxon>Chrysomeloidea</taxon>
        <taxon>Cerambycidae</taxon>
        <taxon>Cerambycinae</taxon>
        <taxon>Callichromatini</taxon>
        <taxon>Aromia</taxon>
    </lineage>
</organism>
<sequence>KCHLKKSNRQFMQVKNKLQKRRFYQYTEDQLQRALFEIREKNMSINKASKEFNVPKTSIIDRMKGRSRPNRRKTGPAPILSIEVEDKLKEWIINIAKCGFPLKKSDLIDTVEKIAKDLGKSHLFTDGKPGQKWYINFMKRHPEISKREAEGVNRARAVITEEYLRAWFRDLHEYLETNNIADVMSDPSRVFNGDESGFSLCPKSGKVLAPKGWKNLYTIKLGQEKDNITVLVTFSANGKIAPPLVVFPYIRPPRALVENMPDHWVLGKSDSGWMTGTVFFEYIANDFSKWLDENDIRRPVILFLDGHRSHMTLPLSEFCQNNGIILYALPPNSTYIIQPADVSVFKPLKTEWKKTIRKWQKLPENINSCVTKMNFCKVFQSTLDNCDMGSHIVNGFRKCGLYPLCADNLDYTKCVQNILERQNAGTQDGAENPISIEEFKATKKVISKMRIRLTNKGINVDEILNEIRDYENQGTTIEVGSVVQLNDVTIIPFENVYTQNKEQAFLELVPSDEPSSLQENVSSESNSINDNQHEINLESISNSTVHNCPQENVASASNSMNNKRPEGNLESISNSTIDACLEENVTQSNSNNDNRHEIKLGPISNPSIHDCLEENLSSEYNSINDNRHEINLESISNSTVHDCLQENVASASNSMNDKRPEGNLESISNSTIHDCLEENLSSNSINDNRHKINIESIYFLTNNLPVSSNTSPISPLVQKINDDIEFVAQNCVQTSRLHKNAISCDLVQSTMPSTENDSDLNKSLENFPANIDINVQPFTKESHETSSTFKRRRNEEKERRKLKAKQNKELSKKKEKTKKSVKKRKGKGSDSQLLSPTNKENIKCSSCNDELISDTEDDSEKNIGCDECPRWFHMKCTAFCGLPYSEAANKDYICLIRAICPLPTIEINCGREPARSRLHSSKTGIKVVGRKQQLVENRLCLV</sequence>
<dbReference type="InterPro" id="IPR004875">
    <property type="entry name" value="DDE_SF_endonuclease_dom"/>
</dbReference>
<protein>
    <recommendedName>
        <fullName evidence="5">HTH CENPB-type domain-containing protein</fullName>
    </recommendedName>
</protein>
<dbReference type="AlphaFoldDB" id="A0AAV8YR33"/>
<dbReference type="GO" id="GO:0003677">
    <property type="term" value="F:DNA binding"/>
    <property type="evidence" value="ECO:0007669"/>
    <property type="project" value="UniProtKB-KW"/>
</dbReference>
<feature type="non-terminal residue" evidence="6">
    <location>
        <position position="1"/>
    </location>
</feature>
<dbReference type="Gene3D" id="3.30.420.10">
    <property type="entry name" value="Ribonuclease H-like superfamily/Ribonuclease H"/>
    <property type="match status" value="1"/>
</dbReference>
<dbReference type="Gene3D" id="3.30.40.10">
    <property type="entry name" value="Zinc/RING finger domain, C3HC4 (zinc finger)"/>
    <property type="match status" value="1"/>
</dbReference>
<dbReference type="Gene3D" id="1.10.10.60">
    <property type="entry name" value="Homeodomain-like"/>
    <property type="match status" value="2"/>
</dbReference>
<reference evidence="6" key="1">
    <citation type="journal article" date="2023" name="Insect Mol. Biol.">
        <title>Genome sequencing provides insights into the evolution of gene families encoding plant cell wall-degrading enzymes in longhorned beetles.</title>
        <authorList>
            <person name="Shin N.R."/>
            <person name="Okamura Y."/>
            <person name="Kirsch R."/>
            <person name="Pauchet Y."/>
        </authorList>
    </citation>
    <scope>NUCLEOTIDE SEQUENCE</scope>
    <source>
        <strain evidence="6">AMC_N1</strain>
    </source>
</reference>
<feature type="compositionally biased region" description="Basic residues" evidence="4">
    <location>
        <begin position="813"/>
        <end position="826"/>
    </location>
</feature>
<dbReference type="SUPFAM" id="SSF57903">
    <property type="entry name" value="FYVE/PHD zinc finger"/>
    <property type="match status" value="1"/>
</dbReference>
<gene>
    <name evidence="6" type="ORF">NQ318_023513</name>
</gene>
<accession>A0AAV8YR33</accession>
<dbReference type="InterPro" id="IPR009057">
    <property type="entry name" value="Homeodomain-like_sf"/>
</dbReference>
<feature type="domain" description="HTH CENPB-type" evidence="5">
    <location>
        <begin position="72"/>
        <end position="147"/>
    </location>
</feature>
<dbReference type="Proteomes" id="UP001162162">
    <property type="component" value="Unassembled WGS sequence"/>
</dbReference>
<dbReference type="PANTHER" id="PTHR19303">
    <property type="entry name" value="TRANSPOSON"/>
    <property type="match status" value="1"/>
</dbReference>
<comment type="caution">
    <text evidence="6">The sequence shown here is derived from an EMBL/GenBank/DDBJ whole genome shotgun (WGS) entry which is preliminary data.</text>
</comment>
<feature type="region of interest" description="Disordered" evidence="4">
    <location>
        <begin position="771"/>
        <end position="837"/>
    </location>
</feature>
<evidence type="ECO:0000256" key="4">
    <source>
        <dbReference type="SAM" id="MobiDB-lite"/>
    </source>
</evidence>
<evidence type="ECO:0000256" key="1">
    <source>
        <dbReference type="ARBA" id="ARBA00004123"/>
    </source>
</evidence>
<dbReference type="CDD" id="cd15517">
    <property type="entry name" value="PHD_TCF19_like"/>
    <property type="match status" value="1"/>
</dbReference>
<dbReference type="InterPro" id="IPR007889">
    <property type="entry name" value="HTH_Psq"/>
</dbReference>
<dbReference type="Pfam" id="PF05225">
    <property type="entry name" value="HTH_psq"/>
    <property type="match status" value="1"/>
</dbReference>
<dbReference type="EMBL" id="JAPWTK010000056">
    <property type="protein sequence ID" value="KAJ8953396.1"/>
    <property type="molecule type" value="Genomic_DNA"/>
</dbReference>
<dbReference type="InterPro" id="IPR050863">
    <property type="entry name" value="CenT-Element_Derived"/>
</dbReference>
<dbReference type="InterPro" id="IPR036397">
    <property type="entry name" value="RNaseH_sf"/>
</dbReference>
<evidence type="ECO:0000259" key="5">
    <source>
        <dbReference type="PROSITE" id="PS51253"/>
    </source>
</evidence>
<keyword evidence="3" id="KW-0539">Nucleus</keyword>
<evidence type="ECO:0000256" key="3">
    <source>
        <dbReference type="ARBA" id="ARBA00023242"/>
    </source>
</evidence>
<evidence type="ECO:0000256" key="2">
    <source>
        <dbReference type="ARBA" id="ARBA00023125"/>
    </source>
</evidence>
<dbReference type="InterPro" id="IPR006600">
    <property type="entry name" value="HTH_CenpB_DNA-bd_dom"/>
</dbReference>
<dbReference type="InterPro" id="IPR013083">
    <property type="entry name" value="Znf_RING/FYVE/PHD"/>
</dbReference>